<gene>
    <name evidence="1" type="ORF">GEAMG1_0699</name>
</gene>
<proteinExistence type="predicted"/>
<accession>A0ABN8HG06</accession>
<sequence>MQLHDMSEQCAQCGFSYARIDTEVWGQSSSRRVMCPLCGWSLYEEYRWEGSTQLVTKRTEARGFGAYRLVPPGSYTGYNAFHTEPSPELVAQLQDLLTTRGWKGYLSLWDVRQNKVRLLVGHPLAKFSVDGMNEGAA</sequence>
<evidence type="ECO:0000313" key="2">
    <source>
        <dbReference type="Proteomes" id="UP001295463"/>
    </source>
</evidence>
<name>A0ABN8HG06_9BACT</name>
<reference evidence="1 2" key="1">
    <citation type="submission" date="2022-03" db="EMBL/GenBank/DDBJ databases">
        <authorList>
            <person name="Koch H."/>
        </authorList>
    </citation>
    <scope>NUCLEOTIDE SEQUENCE [LARGE SCALE GENOMIC DNA]</scope>
    <source>
        <strain evidence="1 2">G1</strain>
    </source>
</reference>
<keyword evidence="2" id="KW-1185">Reference proteome</keyword>
<protein>
    <submittedName>
        <fullName evidence="1">Uncharacterized protein</fullName>
    </submittedName>
</protein>
<evidence type="ECO:0000313" key="1">
    <source>
        <dbReference type="EMBL" id="CAH2030511.1"/>
    </source>
</evidence>
<dbReference type="EMBL" id="OW150024">
    <property type="protein sequence ID" value="CAH2030511.1"/>
    <property type="molecule type" value="Genomic_DNA"/>
</dbReference>
<organism evidence="1 2">
    <name type="scientific">Trichlorobacter ammonificans</name>
    <dbReference type="NCBI Taxonomy" id="2916410"/>
    <lineage>
        <taxon>Bacteria</taxon>
        <taxon>Pseudomonadati</taxon>
        <taxon>Thermodesulfobacteriota</taxon>
        <taxon>Desulfuromonadia</taxon>
        <taxon>Geobacterales</taxon>
        <taxon>Geobacteraceae</taxon>
        <taxon>Trichlorobacter</taxon>
    </lineage>
</organism>
<dbReference type="Proteomes" id="UP001295463">
    <property type="component" value="Chromosome"/>
</dbReference>